<name>A0A9P4UKR6_9PEZI</name>
<organism evidence="1 2">
    <name type="scientific">Polychaeton citri CBS 116435</name>
    <dbReference type="NCBI Taxonomy" id="1314669"/>
    <lineage>
        <taxon>Eukaryota</taxon>
        <taxon>Fungi</taxon>
        <taxon>Dikarya</taxon>
        <taxon>Ascomycota</taxon>
        <taxon>Pezizomycotina</taxon>
        <taxon>Dothideomycetes</taxon>
        <taxon>Dothideomycetidae</taxon>
        <taxon>Capnodiales</taxon>
        <taxon>Capnodiaceae</taxon>
        <taxon>Polychaeton</taxon>
    </lineage>
</organism>
<dbReference type="AlphaFoldDB" id="A0A9P4UKR6"/>
<dbReference type="OrthoDB" id="4456803at2759"/>
<evidence type="ECO:0000313" key="1">
    <source>
        <dbReference type="EMBL" id="KAF2716566.1"/>
    </source>
</evidence>
<dbReference type="Proteomes" id="UP000799441">
    <property type="component" value="Unassembled WGS sequence"/>
</dbReference>
<proteinExistence type="predicted"/>
<keyword evidence="2" id="KW-1185">Reference proteome</keyword>
<dbReference type="EMBL" id="MU003869">
    <property type="protein sequence ID" value="KAF2716566.1"/>
    <property type="molecule type" value="Genomic_DNA"/>
</dbReference>
<protein>
    <submittedName>
        <fullName evidence="1">Uncharacterized protein</fullName>
    </submittedName>
</protein>
<gene>
    <name evidence="1" type="ORF">K431DRAFT_298562</name>
</gene>
<evidence type="ECO:0000313" key="2">
    <source>
        <dbReference type="Proteomes" id="UP000799441"/>
    </source>
</evidence>
<comment type="caution">
    <text evidence="1">The sequence shown here is derived from an EMBL/GenBank/DDBJ whole genome shotgun (WGS) entry which is preliminary data.</text>
</comment>
<accession>A0A9P4UKR6</accession>
<reference evidence="1" key="1">
    <citation type="journal article" date="2020" name="Stud. Mycol.">
        <title>101 Dothideomycetes genomes: a test case for predicting lifestyles and emergence of pathogens.</title>
        <authorList>
            <person name="Haridas S."/>
            <person name="Albert R."/>
            <person name="Binder M."/>
            <person name="Bloem J."/>
            <person name="Labutti K."/>
            <person name="Salamov A."/>
            <person name="Andreopoulos B."/>
            <person name="Baker S."/>
            <person name="Barry K."/>
            <person name="Bills G."/>
            <person name="Bluhm B."/>
            <person name="Cannon C."/>
            <person name="Castanera R."/>
            <person name="Culley D."/>
            <person name="Daum C."/>
            <person name="Ezra D."/>
            <person name="Gonzalez J."/>
            <person name="Henrissat B."/>
            <person name="Kuo A."/>
            <person name="Liang C."/>
            <person name="Lipzen A."/>
            <person name="Lutzoni F."/>
            <person name="Magnuson J."/>
            <person name="Mondo S."/>
            <person name="Nolan M."/>
            <person name="Ohm R."/>
            <person name="Pangilinan J."/>
            <person name="Park H.-J."/>
            <person name="Ramirez L."/>
            <person name="Alfaro M."/>
            <person name="Sun H."/>
            <person name="Tritt A."/>
            <person name="Yoshinaga Y."/>
            <person name="Zwiers L.-H."/>
            <person name="Turgeon B."/>
            <person name="Goodwin S."/>
            <person name="Spatafora J."/>
            <person name="Crous P."/>
            <person name="Grigoriev I."/>
        </authorList>
    </citation>
    <scope>NUCLEOTIDE SEQUENCE</scope>
    <source>
        <strain evidence="1">CBS 116435</strain>
    </source>
</reference>
<sequence>MAACLLFCISEDTKAVDCLIQDSPKGTELMSEVQSPLDGEEHKTQLKNNEPFDSDFIGAAPEDCQKWLFGRQSHDRSVDQNLVAVVDARGYEPLEFGRYGALPAAANVRYDFRINYCQAGNILAALQHVAPDVTYPTYCGNKDKFMDEHGVFDVCEADRFCMAEAPDVK</sequence>